<dbReference type="GO" id="GO:0005886">
    <property type="term" value="C:plasma membrane"/>
    <property type="evidence" value="ECO:0007669"/>
    <property type="project" value="TreeGrafter"/>
</dbReference>
<accession>A0AAU9RFK3</accession>
<keyword evidence="5" id="KW-1185">Reference proteome</keyword>
<dbReference type="EMBL" id="CAJVSB020000004">
    <property type="protein sequence ID" value="CAH2040371.1"/>
    <property type="molecule type" value="Genomic_DNA"/>
</dbReference>
<dbReference type="InterPro" id="IPR002110">
    <property type="entry name" value="Ankyrin_rpt"/>
</dbReference>
<feature type="repeat" description="ANK" evidence="3">
    <location>
        <begin position="73"/>
        <end position="95"/>
    </location>
</feature>
<feature type="repeat" description="ANK" evidence="3">
    <location>
        <begin position="39"/>
        <end position="61"/>
    </location>
</feature>
<gene>
    <name evidence="4" type="ORF">TAV2_LOCUS4111</name>
</gene>
<dbReference type="PROSITE" id="PS50297">
    <property type="entry name" value="ANK_REP_REGION"/>
    <property type="match status" value="3"/>
</dbReference>
<name>A0AAU9RFK3_THLAR</name>
<evidence type="ECO:0000256" key="1">
    <source>
        <dbReference type="ARBA" id="ARBA00022737"/>
    </source>
</evidence>
<protein>
    <submittedName>
        <fullName evidence="4">Uncharacterized protein</fullName>
    </submittedName>
</protein>
<dbReference type="PANTHER" id="PTHR24186">
    <property type="entry name" value="PROTEIN PHOSPHATASE 1 REGULATORY SUBUNIT"/>
    <property type="match status" value="1"/>
</dbReference>
<evidence type="ECO:0000313" key="4">
    <source>
        <dbReference type="EMBL" id="CAH2040371.1"/>
    </source>
</evidence>
<dbReference type="Pfam" id="PF12796">
    <property type="entry name" value="Ank_2"/>
    <property type="match status" value="1"/>
</dbReference>
<keyword evidence="1" id="KW-0677">Repeat</keyword>
<dbReference type="PROSITE" id="PS50088">
    <property type="entry name" value="ANK_REPEAT"/>
    <property type="match status" value="3"/>
</dbReference>
<proteinExistence type="predicted"/>
<dbReference type="Proteomes" id="UP000836841">
    <property type="component" value="Unassembled WGS sequence"/>
</dbReference>
<dbReference type="SUPFAM" id="SSF48403">
    <property type="entry name" value="Ankyrin repeat"/>
    <property type="match status" value="1"/>
</dbReference>
<keyword evidence="2 3" id="KW-0040">ANK repeat</keyword>
<dbReference type="Pfam" id="PF00023">
    <property type="entry name" value="Ank"/>
    <property type="match status" value="1"/>
</dbReference>
<dbReference type="SMART" id="SM00248">
    <property type="entry name" value="ANK"/>
    <property type="match status" value="3"/>
</dbReference>
<comment type="caution">
    <text evidence="4">The sequence shown here is derived from an EMBL/GenBank/DDBJ whole genome shotgun (WGS) entry which is preliminary data.</text>
</comment>
<dbReference type="InterPro" id="IPR036770">
    <property type="entry name" value="Ankyrin_rpt-contain_sf"/>
</dbReference>
<evidence type="ECO:0000256" key="2">
    <source>
        <dbReference type="ARBA" id="ARBA00023043"/>
    </source>
</evidence>
<dbReference type="PANTHER" id="PTHR24186:SF37">
    <property type="entry name" value="PGG DOMAIN-CONTAINING PROTEIN"/>
    <property type="match status" value="1"/>
</dbReference>
<evidence type="ECO:0000313" key="5">
    <source>
        <dbReference type="Proteomes" id="UP000836841"/>
    </source>
</evidence>
<dbReference type="Gene3D" id="1.25.40.20">
    <property type="entry name" value="Ankyrin repeat-containing domain"/>
    <property type="match status" value="1"/>
</dbReference>
<dbReference type="AlphaFoldDB" id="A0AAU9RFK3"/>
<evidence type="ECO:0000256" key="3">
    <source>
        <dbReference type="PROSITE-ProRule" id="PRU00023"/>
    </source>
</evidence>
<reference evidence="4 5" key="1">
    <citation type="submission" date="2022-03" db="EMBL/GenBank/DDBJ databases">
        <authorList>
            <person name="Nunn A."/>
            <person name="Chopra R."/>
            <person name="Nunn A."/>
            <person name="Contreras Garrido A."/>
        </authorList>
    </citation>
    <scope>NUCLEOTIDE SEQUENCE [LARGE SCALE GENOMIC DNA]</scope>
</reference>
<feature type="repeat" description="ANK" evidence="3">
    <location>
        <begin position="107"/>
        <end position="129"/>
    </location>
</feature>
<sequence>MEQAVEKLKEAAHAGNTELLLQLHRQHPLLIDRIIVGCFGETPLHVAALLGHSELARVLVDLKPELAEALDSSRSTPLHLASAKGDIQIVRHLVSTKPEMCSVLNGEGLNPLHLAAIKGKVEVLRELVRTKPEAARATSSQGKPSCTCASSTFRWRL</sequence>
<organism evidence="4 5">
    <name type="scientific">Thlaspi arvense</name>
    <name type="common">Field penny-cress</name>
    <dbReference type="NCBI Taxonomy" id="13288"/>
    <lineage>
        <taxon>Eukaryota</taxon>
        <taxon>Viridiplantae</taxon>
        <taxon>Streptophyta</taxon>
        <taxon>Embryophyta</taxon>
        <taxon>Tracheophyta</taxon>
        <taxon>Spermatophyta</taxon>
        <taxon>Magnoliopsida</taxon>
        <taxon>eudicotyledons</taxon>
        <taxon>Gunneridae</taxon>
        <taxon>Pentapetalae</taxon>
        <taxon>rosids</taxon>
        <taxon>malvids</taxon>
        <taxon>Brassicales</taxon>
        <taxon>Brassicaceae</taxon>
        <taxon>Thlaspideae</taxon>
        <taxon>Thlaspi</taxon>
    </lineage>
</organism>